<feature type="domain" description="VTT" evidence="7">
    <location>
        <begin position="63"/>
        <end position="179"/>
    </location>
</feature>
<reference evidence="8 9" key="1">
    <citation type="journal article" date="2015" name="Int. J. Syst. Evol. Microbiol.">
        <title>Aestuariivita atlantica sp. nov., isolated from deep sea sediment of the Atlantic Ocean.</title>
        <authorList>
            <person name="Li G."/>
            <person name="Lai Q."/>
            <person name="Du Y."/>
            <person name="Liu X."/>
            <person name="Sun F."/>
            <person name="Shao Z."/>
        </authorList>
    </citation>
    <scope>NUCLEOTIDE SEQUENCE [LARGE SCALE GENOMIC DNA]</scope>
    <source>
        <strain evidence="8 9">22II-S11-z3</strain>
    </source>
</reference>
<keyword evidence="3 6" id="KW-0812">Transmembrane</keyword>
<dbReference type="InterPro" id="IPR032816">
    <property type="entry name" value="VTT_dom"/>
</dbReference>
<keyword evidence="9" id="KW-1185">Reference proteome</keyword>
<sequence>MTRLFLLGVIVLMILAWILRRQLGFDFDLPDRDDLRRWIDAAGVFGPVLIVALMALAIVATPIPSAPIALVAGAAYGDLLGTILTVTGAEIGALAAFLIARGLGRPYVERHLGQRLGQGLLGSQNMLTFLVFGSRLLPFLSFDMISYAAGLSKLHLWRFAVATLAGIIPASFILAHMGNAAMTGDARAATWTALALGGFTALSLLVAVWRERRMNGDRNTE</sequence>
<feature type="transmembrane region" description="Helical" evidence="6">
    <location>
        <begin position="188"/>
        <end position="209"/>
    </location>
</feature>
<keyword evidence="2 6" id="KW-1003">Cell membrane</keyword>
<dbReference type="EMBL" id="AQQZ01000001">
    <property type="protein sequence ID" value="KNG95394.1"/>
    <property type="molecule type" value="Genomic_DNA"/>
</dbReference>
<dbReference type="PANTHER" id="PTHR12677:SF59">
    <property type="entry name" value="GOLGI APPARATUS MEMBRANE PROTEIN TVP38-RELATED"/>
    <property type="match status" value="1"/>
</dbReference>
<evidence type="ECO:0000256" key="2">
    <source>
        <dbReference type="ARBA" id="ARBA00022475"/>
    </source>
</evidence>
<comment type="caution">
    <text evidence="6">Lacks conserved residue(s) required for the propagation of feature annotation.</text>
</comment>
<keyword evidence="4 6" id="KW-1133">Transmembrane helix</keyword>
<gene>
    <name evidence="8" type="ORF">ATO11_01935</name>
</gene>
<dbReference type="Pfam" id="PF09335">
    <property type="entry name" value="VTT_dom"/>
    <property type="match status" value="1"/>
</dbReference>
<dbReference type="PATRIC" id="fig|1317121.7.peg.389"/>
<feature type="transmembrane region" description="Helical" evidence="6">
    <location>
        <begin position="79"/>
        <end position="100"/>
    </location>
</feature>
<accession>A0A0L1JUD3</accession>
<proteinExistence type="inferred from homology"/>
<evidence type="ECO:0000256" key="5">
    <source>
        <dbReference type="ARBA" id="ARBA00023136"/>
    </source>
</evidence>
<feature type="transmembrane region" description="Helical" evidence="6">
    <location>
        <begin position="44"/>
        <end position="72"/>
    </location>
</feature>
<name>A0A0L1JUD3_9RHOB</name>
<evidence type="ECO:0000313" key="8">
    <source>
        <dbReference type="EMBL" id="KNG95394.1"/>
    </source>
</evidence>
<feature type="transmembrane region" description="Helical" evidence="6">
    <location>
        <begin position="156"/>
        <end position="176"/>
    </location>
</feature>
<dbReference type="PANTHER" id="PTHR12677">
    <property type="entry name" value="GOLGI APPARATUS MEMBRANE PROTEIN TVP38-RELATED"/>
    <property type="match status" value="1"/>
</dbReference>
<protein>
    <recommendedName>
        <fullName evidence="6">TVP38/TMEM64 family membrane protein</fullName>
    </recommendedName>
</protein>
<evidence type="ECO:0000313" key="9">
    <source>
        <dbReference type="Proteomes" id="UP000036938"/>
    </source>
</evidence>
<keyword evidence="5 6" id="KW-0472">Membrane</keyword>
<dbReference type="OrthoDB" id="9812980at2"/>
<comment type="subcellular location">
    <subcellularLocation>
        <location evidence="1 6">Cell membrane</location>
        <topology evidence="1 6">Multi-pass membrane protein</topology>
    </subcellularLocation>
</comment>
<evidence type="ECO:0000256" key="1">
    <source>
        <dbReference type="ARBA" id="ARBA00004651"/>
    </source>
</evidence>
<evidence type="ECO:0000256" key="6">
    <source>
        <dbReference type="RuleBase" id="RU366058"/>
    </source>
</evidence>
<dbReference type="AlphaFoldDB" id="A0A0L1JUD3"/>
<dbReference type="STRING" id="1317121.ATO11_01935"/>
<evidence type="ECO:0000256" key="4">
    <source>
        <dbReference type="ARBA" id="ARBA00022989"/>
    </source>
</evidence>
<evidence type="ECO:0000256" key="3">
    <source>
        <dbReference type="ARBA" id="ARBA00022692"/>
    </source>
</evidence>
<dbReference type="RefSeq" id="WP_050529126.1">
    <property type="nucleotide sequence ID" value="NZ_AQQZ01000001.1"/>
</dbReference>
<dbReference type="Proteomes" id="UP000036938">
    <property type="component" value="Unassembled WGS sequence"/>
</dbReference>
<comment type="similarity">
    <text evidence="6">Belongs to the TVP38/TMEM64 family.</text>
</comment>
<organism evidence="8 9">
    <name type="scientific">Pseudaestuariivita atlantica</name>
    <dbReference type="NCBI Taxonomy" id="1317121"/>
    <lineage>
        <taxon>Bacteria</taxon>
        <taxon>Pseudomonadati</taxon>
        <taxon>Pseudomonadota</taxon>
        <taxon>Alphaproteobacteria</taxon>
        <taxon>Rhodobacterales</taxon>
        <taxon>Paracoccaceae</taxon>
        <taxon>Pseudaestuariivita</taxon>
    </lineage>
</organism>
<evidence type="ECO:0000259" key="7">
    <source>
        <dbReference type="Pfam" id="PF09335"/>
    </source>
</evidence>
<dbReference type="InterPro" id="IPR015414">
    <property type="entry name" value="TMEM64"/>
</dbReference>
<dbReference type="GO" id="GO:0005886">
    <property type="term" value="C:plasma membrane"/>
    <property type="evidence" value="ECO:0007669"/>
    <property type="project" value="UniProtKB-SubCell"/>
</dbReference>
<comment type="caution">
    <text evidence="8">The sequence shown here is derived from an EMBL/GenBank/DDBJ whole genome shotgun (WGS) entry which is preliminary data.</text>
</comment>